<dbReference type="PANTHER" id="PTHR11592">
    <property type="entry name" value="GLUTATHIONE PEROXIDASE"/>
    <property type="match status" value="1"/>
</dbReference>
<dbReference type="PRINTS" id="PR01011">
    <property type="entry name" value="GLUTPROXDASE"/>
</dbReference>
<evidence type="ECO:0000313" key="6">
    <source>
        <dbReference type="EMBL" id="RIW38320.1"/>
    </source>
</evidence>
<dbReference type="FunFam" id="3.40.30.10:FF:000010">
    <property type="entry name" value="Glutathione peroxidase"/>
    <property type="match status" value="1"/>
</dbReference>
<evidence type="ECO:0000313" key="7">
    <source>
        <dbReference type="Proteomes" id="UP000265801"/>
    </source>
</evidence>
<sequence>MSIYDYSAIAMNGQEKTLADYKGKVVLIVNTAGRCGFTYQYEDLQKLYDRYKDKGFVILGFPCNQFDNQEPDSNELIQNSCLLNYGVNFPLFQKINVRDENMHPLFNYLTHEKAFEGFKKFHPVAKILIPLLNAKHPEYLADDYSIKWNFTKFLIDSRGEVVKRFECTTDPIDMELDIENLLASAAV</sequence>
<name>A0A3A1R5K3_9BACI</name>
<dbReference type="CDD" id="cd00340">
    <property type="entry name" value="GSH_Peroxidase"/>
    <property type="match status" value="1"/>
</dbReference>
<comment type="caution">
    <text evidence="6">The sequence shown here is derived from an EMBL/GenBank/DDBJ whole genome shotgun (WGS) entry which is preliminary data.</text>
</comment>
<dbReference type="SUPFAM" id="SSF52833">
    <property type="entry name" value="Thioredoxin-like"/>
    <property type="match status" value="1"/>
</dbReference>
<gene>
    <name evidence="6" type="ORF">D3H55_01905</name>
</gene>
<dbReference type="InterPro" id="IPR000889">
    <property type="entry name" value="Glutathione_peroxidase"/>
</dbReference>
<organism evidence="6 7">
    <name type="scientific">Bacillus salacetis</name>
    <dbReference type="NCBI Taxonomy" id="2315464"/>
    <lineage>
        <taxon>Bacteria</taxon>
        <taxon>Bacillati</taxon>
        <taxon>Bacillota</taxon>
        <taxon>Bacilli</taxon>
        <taxon>Bacillales</taxon>
        <taxon>Bacillaceae</taxon>
        <taxon>Bacillus</taxon>
    </lineage>
</organism>
<feature type="active site" evidence="4">
    <location>
        <position position="35"/>
    </location>
</feature>
<dbReference type="AlphaFoldDB" id="A0A3A1R5K3"/>
<dbReference type="PROSITE" id="PS00763">
    <property type="entry name" value="GLUTATHIONE_PEROXID_2"/>
    <property type="match status" value="1"/>
</dbReference>
<dbReference type="PROSITE" id="PS51355">
    <property type="entry name" value="GLUTATHIONE_PEROXID_3"/>
    <property type="match status" value="1"/>
</dbReference>
<dbReference type="Proteomes" id="UP000265801">
    <property type="component" value="Unassembled WGS sequence"/>
</dbReference>
<evidence type="ECO:0000256" key="4">
    <source>
        <dbReference type="PIRSR" id="PIRSR000303-1"/>
    </source>
</evidence>
<keyword evidence="3 5" id="KW-0560">Oxidoreductase</keyword>
<dbReference type="RefSeq" id="WP_119545218.1">
    <property type="nucleotide sequence ID" value="NZ_QXIR01000002.1"/>
</dbReference>
<dbReference type="GO" id="GO:0034599">
    <property type="term" value="P:cellular response to oxidative stress"/>
    <property type="evidence" value="ECO:0007669"/>
    <property type="project" value="TreeGrafter"/>
</dbReference>
<dbReference type="OrthoDB" id="9789406at2"/>
<protein>
    <recommendedName>
        <fullName evidence="5">Glutathione peroxidase</fullName>
    </recommendedName>
</protein>
<proteinExistence type="inferred from homology"/>
<accession>A0A3A1R5K3</accession>
<dbReference type="PANTHER" id="PTHR11592:SF78">
    <property type="entry name" value="GLUTATHIONE PEROXIDASE"/>
    <property type="match status" value="1"/>
</dbReference>
<dbReference type="PIRSF" id="PIRSF000303">
    <property type="entry name" value="Glutathion_perox"/>
    <property type="match status" value="1"/>
</dbReference>
<evidence type="ECO:0000256" key="3">
    <source>
        <dbReference type="ARBA" id="ARBA00023002"/>
    </source>
</evidence>
<reference evidence="6 7" key="1">
    <citation type="submission" date="2018-09" db="EMBL/GenBank/DDBJ databases">
        <title>Bacillus saliacetes sp. nov., isolated from Thai shrimp paste (Ka-pi).</title>
        <authorList>
            <person name="Daroonpunt R."/>
            <person name="Tanasupawat S."/>
            <person name="Yiamsombut S."/>
        </authorList>
    </citation>
    <scope>NUCLEOTIDE SEQUENCE [LARGE SCALE GENOMIC DNA]</scope>
    <source>
        <strain evidence="6 7">SKP7-4</strain>
    </source>
</reference>
<evidence type="ECO:0000256" key="2">
    <source>
        <dbReference type="ARBA" id="ARBA00022559"/>
    </source>
</evidence>
<dbReference type="GO" id="GO:0004601">
    <property type="term" value="F:peroxidase activity"/>
    <property type="evidence" value="ECO:0007669"/>
    <property type="project" value="UniProtKB-KW"/>
</dbReference>
<dbReference type="Pfam" id="PF00255">
    <property type="entry name" value="GSHPx"/>
    <property type="match status" value="1"/>
</dbReference>
<dbReference type="InterPro" id="IPR036249">
    <property type="entry name" value="Thioredoxin-like_sf"/>
</dbReference>
<dbReference type="EMBL" id="QXIR01000002">
    <property type="protein sequence ID" value="RIW38320.1"/>
    <property type="molecule type" value="Genomic_DNA"/>
</dbReference>
<comment type="similarity">
    <text evidence="1 5">Belongs to the glutathione peroxidase family.</text>
</comment>
<dbReference type="InterPro" id="IPR029760">
    <property type="entry name" value="GPX_CS"/>
</dbReference>
<keyword evidence="2 5" id="KW-0575">Peroxidase</keyword>
<keyword evidence="7" id="KW-1185">Reference proteome</keyword>
<dbReference type="Gene3D" id="3.40.30.10">
    <property type="entry name" value="Glutaredoxin"/>
    <property type="match status" value="1"/>
</dbReference>
<evidence type="ECO:0000256" key="5">
    <source>
        <dbReference type="RuleBase" id="RU000499"/>
    </source>
</evidence>
<evidence type="ECO:0000256" key="1">
    <source>
        <dbReference type="ARBA" id="ARBA00006926"/>
    </source>
</evidence>